<reference evidence="1 2" key="1">
    <citation type="submission" date="2020-08" db="EMBL/GenBank/DDBJ databases">
        <title>Genomic Encyclopedia of Type Strains, Phase IV (KMG-IV): sequencing the most valuable type-strain genomes for metagenomic binning, comparative biology and taxonomic classification.</title>
        <authorList>
            <person name="Goeker M."/>
        </authorList>
    </citation>
    <scope>NUCLEOTIDE SEQUENCE [LARGE SCALE GENOMIC DNA]</scope>
    <source>
        <strain evidence="1 2">DSM 17075</strain>
    </source>
</reference>
<comment type="caution">
    <text evidence="1">The sequence shown here is derived from an EMBL/GenBank/DDBJ whole genome shotgun (WGS) entry which is preliminary data.</text>
</comment>
<keyword evidence="2" id="KW-1185">Reference proteome</keyword>
<dbReference type="AlphaFoldDB" id="A0A840DMU0"/>
<dbReference type="Proteomes" id="UP000559598">
    <property type="component" value="Unassembled WGS sequence"/>
</dbReference>
<proteinExistence type="predicted"/>
<protein>
    <submittedName>
        <fullName evidence="1">Uncharacterized protein</fullName>
    </submittedName>
</protein>
<organism evidence="1 2">
    <name type="scientific">Anoxybacteroides voinovskiense</name>
    <dbReference type="NCBI Taxonomy" id="230470"/>
    <lineage>
        <taxon>Bacteria</taxon>
        <taxon>Bacillati</taxon>
        <taxon>Bacillota</taxon>
        <taxon>Bacilli</taxon>
        <taxon>Bacillales</taxon>
        <taxon>Anoxybacillaceae</taxon>
        <taxon>Anoxybacteroides</taxon>
    </lineage>
</organism>
<evidence type="ECO:0000313" key="2">
    <source>
        <dbReference type="Proteomes" id="UP000559598"/>
    </source>
</evidence>
<dbReference type="EMBL" id="JACIDE010000014">
    <property type="protein sequence ID" value="MBB4074384.1"/>
    <property type="molecule type" value="Genomic_DNA"/>
</dbReference>
<name>A0A840DMU0_9BACL</name>
<dbReference type="RefSeq" id="WP_260175068.1">
    <property type="nucleotide sequence ID" value="NZ_BMNP01000013.1"/>
</dbReference>
<sequence>MSFARKAFIVRGGHAYSMPSRQAVRLPTTAEKLGIERFQLVFNG</sequence>
<accession>A0A840DMU0</accession>
<gene>
    <name evidence="1" type="ORF">GGR02_002150</name>
</gene>
<evidence type="ECO:0000313" key="1">
    <source>
        <dbReference type="EMBL" id="MBB4074384.1"/>
    </source>
</evidence>